<name>A0A328YRX7_9FLAO</name>
<accession>A0A328YRX7</accession>
<proteinExistence type="predicted"/>
<dbReference type="AlphaFoldDB" id="A0A328YRX7"/>
<dbReference type="OrthoDB" id="9770043at2"/>
<feature type="domain" description="Lcl C-terminal" evidence="1">
    <location>
        <begin position="188"/>
        <end position="303"/>
    </location>
</feature>
<dbReference type="RefSeq" id="WP_158527009.1">
    <property type="nucleotide sequence ID" value="NZ_QLSZ01000001.1"/>
</dbReference>
<keyword evidence="3" id="KW-1185">Reference proteome</keyword>
<protein>
    <submittedName>
        <fullName evidence="2">Uncharacterized protein DUF1566</fullName>
    </submittedName>
</protein>
<feature type="domain" description="Lcl C-terminal" evidence="1">
    <location>
        <begin position="52"/>
        <end position="170"/>
    </location>
</feature>
<evidence type="ECO:0000259" key="1">
    <source>
        <dbReference type="Pfam" id="PF07603"/>
    </source>
</evidence>
<dbReference type="Pfam" id="PF07603">
    <property type="entry name" value="Lcl_C"/>
    <property type="match status" value="2"/>
</dbReference>
<sequence length="386" mass="43139">MLCLLSSFCWAQVTKSIALLPDTGQTTSYTTTFGEDNDYSINPPAYTNNGNGTVTDLVTGLMWQQTDGGEMTIENAFTYCDNLVLGGFDDWRLPTPMEAYTLMILQNNNPALNTSFFTTTAAEYWWTNTYQAGDNTKVWVTNSGGGIGNHPKSETISAGGTHHFHVRAVRNSSPSTQLSSRFIDNADGTVTDQITQLIWQKTPNTNALTWEEALTYAENLVLANNTDWRLPNIKELQSLNDESRTAPSTNTFFFPSIGVKNYWSSTTLKPNPTNPSSAWYWNTQYGITTYDVKSNTNYALCVRGIPTTLSSHEIGTNFSNTILNPFHSKIVLENNIKNTDFQLISPNGVLIYEGTNLTEQDFSSLPEGVYYLKNRETRDVFKLLKN</sequence>
<comment type="caution">
    <text evidence="2">The sequence shown here is derived from an EMBL/GenBank/DDBJ whole genome shotgun (WGS) entry which is preliminary data.</text>
</comment>
<dbReference type="EMBL" id="QLSZ01000001">
    <property type="protein sequence ID" value="RAR75505.1"/>
    <property type="molecule type" value="Genomic_DNA"/>
</dbReference>
<dbReference type="PANTHER" id="PTHR35812:SF1">
    <property type="entry name" value="LIPOPROTEIN"/>
    <property type="match status" value="1"/>
</dbReference>
<evidence type="ECO:0000313" key="3">
    <source>
        <dbReference type="Proteomes" id="UP000248840"/>
    </source>
</evidence>
<gene>
    <name evidence="2" type="ORF">CLV55_101205</name>
</gene>
<evidence type="ECO:0000313" key="2">
    <source>
        <dbReference type="EMBL" id="RAR75505.1"/>
    </source>
</evidence>
<dbReference type="Proteomes" id="UP000248840">
    <property type="component" value="Unassembled WGS sequence"/>
</dbReference>
<reference evidence="2 3" key="1">
    <citation type="submission" date="2018-06" db="EMBL/GenBank/DDBJ databases">
        <title>Genomic Encyclopedia of Archaeal and Bacterial Type Strains, Phase II (KMG-II): from individual species to whole genera.</title>
        <authorList>
            <person name="Goeker M."/>
        </authorList>
    </citation>
    <scope>NUCLEOTIDE SEQUENCE [LARGE SCALE GENOMIC DNA]</scope>
    <source>
        <strain evidence="2 3">DSM 25663</strain>
    </source>
</reference>
<dbReference type="PANTHER" id="PTHR35812">
    <property type="entry name" value="LIPOPROTEIN"/>
    <property type="match status" value="1"/>
</dbReference>
<organism evidence="2 3">
    <name type="scientific">Flavobacterium aciduliphilum</name>
    <dbReference type="NCBI Taxonomy" id="1101402"/>
    <lineage>
        <taxon>Bacteria</taxon>
        <taxon>Pseudomonadati</taxon>
        <taxon>Bacteroidota</taxon>
        <taxon>Flavobacteriia</taxon>
        <taxon>Flavobacteriales</taxon>
        <taxon>Flavobacteriaceae</taxon>
        <taxon>Flavobacterium</taxon>
    </lineage>
</organism>
<dbReference type="InterPro" id="IPR011460">
    <property type="entry name" value="Lcl_C"/>
</dbReference>